<reference evidence="9 10" key="1">
    <citation type="submission" date="2016-10" db="EMBL/GenBank/DDBJ databases">
        <authorList>
            <person name="de Groot N.N."/>
        </authorList>
    </citation>
    <scope>NUCLEOTIDE SEQUENCE [LARGE SCALE GENOMIC DNA]</scope>
    <source>
        <strain evidence="9 10">DSM 26130</strain>
    </source>
</reference>
<dbReference type="InterPro" id="IPR033985">
    <property type="entry name" value="SusD-like_N"/>
</dbReference>
<dbReference type="STRING" id="662367.SAMN05216167_11419"/>
<evidence type="ECO:0000256" key="4">
    <source>
        <dbReference type="ARBA" id="ARBA00023136"/>
    </source>
</evidence>
<comment type="similarity">
    <text evidence="2">Belongs to the SusD family.</text>
</comment>
<organism evidence="9 10">
    <name type="scientific">Spirosoma endophyticum</name>
    <dbReference type="NCBI Taxonomy" id="662367"/>
    <lineage>
        <taxon>Bacteria</taxon>
        <taxon>Pseudomonadati</taxon>
        <taxon>Bacteroidota</taxon>
        <taxon>Cytophagia</taxon>
        <taxon>Cytophagales</taxon>
        <taxon>Cytophagaceae</taxon>
        <taxon>Spirosoma</taxon>
    </lineage>
</organism>
<dbReference type="CDD" id="cd08977">
    <property type="entry name" value="SusD"/>
    <property type="match status" value="1"/>
</dbReference>
<feature type="signal peptide" evidence="6">
    <location>
        <begin position="1"/>
        <end position="29"/>
    </location>
</feature>
<feature type="chain" id="PRO_5011532216" evidence="6">
    <location>
        <begin position="30"/>
        <end position="486"/>
    </location>
</feature>
<evidence type="ECO:0000256" key="2">
    <source>
        <dbReference type="ARBA" id="ARBA00006275"/>
    </source>
</evidence>
<proteinExistence type="inferred from homology"/>
<dbReference type="GO" id="GO:0009279">
    <property type="term" value="C:cell outer membrane"/>
    <property type="evidence" value="ECO:0007669"/>
    <property type="project" value="UniProtKB-SubCell"/>
</dbReference>
<evidence type="ECO:0000256" key="1">
    <source>
        <dbReference type="ARBA" id="ARBA00004442"/>
    </source>
</evidence>
<dbReference type="Pfam" id="PF07980">
    <property type="entry name" value="SusD_RagB"/>
    <property type="match status" value="1"/>
</dbReference>
<dbReference type="Gene3D" id="1.25.40.390">
    <property type="match status" value="1"/>
</dbReference>
<dbReference type="OrthoDB" id="9792139at2"/>
<gene>
    <name evidence="9" type="ORF">SAMN05216167_11419</name>
</gene>
<evidence type="ECO:0000259" key="8">
    <source>
        <dbReference type="Pfam" id="PF14322"/>
    </source>
</evidence>
<feature type="domain" description="RagB/SusD" evidence="7">
    <location>
        <begin position="366"/>
        <end position="450"/>
    </location>
</feature>
<evidence type="ECO:0000259" key="7">
    <source>
        <dbReference type="Pfam" id="PF07980"/>
    </source>
</evidence>
<keyword evidence="3 6" id="KW-0732">Signal</keyword>
<evidence type="ECO:0000256" key="3">
    <source>
        <dbReference type="ARBA" id="ARBA00022729"/>
    </source>
</evidence>
<keyword evidence="5" id="KW-0998">Cell outer membrane</keyword>
<keyword evidence="4" id="KW-0472">Membrane</keyword>
<dbReference type="InterPro" id="IPR011990">
    <property type="entry name" value="TPR-like_helical_dom_sf"/>
</dbReference>
<dbReference type="InterPro" id="IPR012944">
    <property type="entry name" value="SusD_RagB_dom"/>
</dbReference>
<dbReference type="PROSITE" id="PS51257">
    <property type="entry name" value="PROKAR_LIPOPROTEIN"/>
    <property type="match status" value="1"/>
</dbReference>
<evidence type="ECO:0000256" key="5">
    <source>
        <dbReference type="ARBA" id="ARBA00023237"/>
    </source>
</evidence>
<evidence type="ECO:0000313" key="9">
    <source>
        <dbReference type="EMBL" id="SFE44969.1"/>
    </source>
</evidence>
<dbReference type="Pfam" id="PF14322">
    <property type="entry name" value="SusD-like_3"/>
    <property type="match status" value="1"/>
</dbReference>
<dbReference type="Proteomes" id="UP000198598">
    <property type="component" value="Unassembled WGS sequence"/>
</dbReference>
<sequence length="486" mass="53176">MKPSNSSISVRRFGHFLGLSLFLSLSACNDTELLNPTPETSVSGTNAFETPDRILGLVNGVYKAVKNANFYGGNYYTYSEARGEEFINRTSNTFTAYEAWNQTLNSGSNFVAGFWAAGYAAINNANILIKGLADNPGKVDATLARQYTAEAKFLRALSYYSLVTLYARPYNENKGASPGLPLRLQAETTTANNDLKRSTVDEVYTQILKDLNEAEADLPLAYSSALLNTTRAHRNTAIALKTRVYLNSGNWAKVIEEAKKIVSASAPYSAATGVNHKLQNIVEIFTTNYTSTESVLSVPMTELDNVGGQSSFPYVFNANSEYNLNPTGIWGDPEWKSTDLRRTFARTASGVQFLTKYNKPSPFLDYLPILRYSEVLLNYAEAAAQTGDLPTAINLLKAVRNRSDASYAFPATATGTQAALINTILNERRIELLGEGFRSNDLLRNLLPLPAKSSSSNSAPAVLPSQANYIFPLPNTEITTNKLLLS</sequence>
<dbReference type="AlphaFoldDB" id="A0A1I2AMK1"/>
<keyword evidence="10" id="KW-1185">Reference proteome</keyword>
<comment type="subcellular location">
    <subcellularLocation>
        <location evidence="1">Cell outer membrane</location>
    </subcellularLocation>
</comment>
<feature type="domain" description="SusD-like N-terminal" evidence="8">
    <location>
        <begin position="49"/>
        <end position="246"/>
    </location>
</feature>
<evidence type="ECO:0000313" key="10">
    <source>
        <dbReference type="Proteomes" id="UP000198598"/>
    </source>
</evidence>
<dbReference type="SUPFAM" id="SSF48452">
    <property type="entry name" value="TPR-like"/>
    <property type="match status" value="1"/>
</dbReference>
<name>A0A1I2AMK1_9BACT</name>
<accession>A0A1I2AMK1</accession>
<dbReference type="RefSeq" id="WP_093831582.1">
    <property type="nucleotide sequence ID" value="NZ_FOLQ01000014.1"/>
</dbReference>
<protein>
    <submittedName>
        <fullName evidence="9">SusD family protein</fullName>
    </submittedName>
</protein>
<evidence type="ECO:0000256" key="6">
    <source>
        <dbReference type="SAM" id="SignalP"/>
    </source>
</evidence>
<dbReference type="EMBL" id="FOLQ01000014">
    <property type="protein sequence ID" value="SFE44969.1"/>
    <property type="molecule type" value="Genomic_DNA"/>
</dbReference>